<comment type="caution">
    <text evidence="3">The sequence shown here is derived from an EMBL/GenBank/DDBJ whole genome shotgun (WGS) entry which is preliminary data.</text>
</comment>
<organism evidence="3 4">
    <name type="scientific">Prorocentrum cordatum</name>
    <dbReference type="NCBI Taxonomy" id="2364126"/>
    <lineage>
        <taxon>Eukaryota</taxon>
        <taxon>Sar</taxon>
        <taxon>Alveolata</taxon>
        <taxon>Dinophyceae</taxon>
        <taxon>Prorocentrales</taxon>
        <taxon>Prorocentraceae</taxon>
        <taxon>Prorocentrum</taxon>
    </lineage>
</organism>
<accession>A0ABN9XSP4</accession>
<gene>
    <name evidence="3" type="ORF">PCOR1329_LOCUS79427</name>
</gene>
<dbReference type="PANTHER" id="PTHR12814">
    <property type="entry name" value="RNA-BINDING PROTEIN NOB1"/>
    <property type="match status" value="1"/>
</dbReference>
<dbReference type="Proteomes" id="UP001189429">
    <property type="component" value="Unassembled WGS sequence"/>
</dbReference>
<feature type="region of interest" description="Disordered" evidence="1">
    <location>
        <begin position="96"/>
        <end position="167"/>
    </location>
</feature>
<sequence>MGITPLTFDGYAVRNVKLWGLVCRACFAFTRDTQRIFCPKCGNDTVQRVPIIVGEDGVPTAVNSGRKMKLKGSIYSVPKPQGGRARGPVFAEDELRMGGRDRELRHAERQQERERAAADPFNLDNGHKVWGQRGGTGPRGGGGRVVAGYGRRNPNANNFKPKGSKKR</sequence>
<dbReference type="PANTHER" id="PTHR12814:SF2">
    <property type="entry name" value="RNA-BINDING PROTEIN NOB1"/>
    <property type="match status" value="1"/>
</dbReference>
<dbReference type="Pfam" id="PF08772">
    <property type="entry name" value="Zn_ribbon_NOB1"/>
    <property type="match status" value="1"/>
</dbReference>
<protein>
    <recommendedName>
        <fullName evidence="2">Nin one binding (NOB1) Zn-ribbon-like domain-containing protein</fullName>
    </recommendedName>
</protein>
<evidence type="ECO:0000256" key="1">
    <source>
        <dbReference type="SAM" id="MobiDB-lite"/>
    </source>
</evidence>
<evidence type="ECO:0000313" key="4">
    <source>
        <dbReference type="Proteomes" id="UP001189429"/>
    </source>
</evidence>
<keyword evidence="4" id="KW-1185">Reference proteome</keyword>
<dbReference type="Gene3D" id="6.20.210.10">
    <property type="entry name" value="Nin one binding (NOB1), Zn-ribbon-like"/>
    <property type="match status" value="1"/>
</dbReference>
<feature type="domain" description="Nin one binding (NOB1) Zn-ribbon-like" evidence="2">
    <location>
        <begin position="13"/>
        <end position="83"/>
    </location>
</feature>
<name>A0ABN9XSP4_9DINO</name>
<reference evidence="3" key="1">
    <citation type="submission" date="2023-10" db="EMBL/GenBank/DDBJ databases">
        <authorList>
            <person name="Chen Y."/>
            <person name="Shah S."/>
            <person name="Dougan E. K."/>
            <person name="Thang M."/>
            <person name="Chan C."/>
        </authorList>
    </citation>
    <scope>NUCLEOTIDE SEQUENCE [LARGE SCALE GENOMIC DNA]</scope>
</reference>
<proteinExistence type="predicted"/>
<dbReference type="InterPro" id="IPR036283">
    <property type="entry name" value="NOB1_Zf-like_sf"/>
</dbReference>
<evidence type="ECO:0000313" key="3">
    <source>
        <dbReference type="EMBL" id="CAK0902990.1"/>
    </source>
</evidence>
<evidence type="ECO:0000259" key="2">
    <source>
        <dbReference type="Pfam" id="PF08772"/>
    </source>
</evidence>
<dbReference type="EMBL" id="CAUYUJ010021150">
    <property type="protein sequence ID" value="CAK0902990.1"/>
    <property type="molecule type" value="Genomic_DNA"/>
</dbReference>
<feature type="compositionally biased region" description="Gly residues" evidence="1">
    <location>
        <begin position="132"/>
        <end position="145"/>
    </location>
</feature>
<dbReference type="InterPro" id="IPR039907">
    <property type="entry name" value="NOB1"/>
</dbReference>
<dbReference type="SUPFAM" id="SSF144206">
    <property type="entry name" value="NOB1 zinc finger-like"/>
    <property type="match status" value="1"/>
</dbReference>
<feature type="compositionally biased region" description="Basic and acidic residues" evidence="1">
    <location>
        <begin position="96"/>
        <end position="117"/>
    </location>
</feature>
<dbReference type="InterPro" id="IPR014881">
    <property type="entry name" value="NOB1_Zn-bd"/>
</dbReference>